<evidence type="ECO:0000313" key="7">
    <source>
        <dbReference type="Proteomes" id="UP000475862"/>
    </source>
</evidence>
<feature type="transmembrane region" description="Helical" evidence="5">
    <location>
        <begin position="12"/>
        <end position="37"/>
    </location>
</feature>
<dbReference type="OrthoDB" id="10048434at2759"/>
<evidence type="ECO:0000256" key="2">
    <source>
        <dbReference type="ARBA" id="ARBA00022692"/>
    </source>
</evidence>
<proteinExistence type="predicted"/>
<accession>A0A6G0TDF8</accession>
<dbReference type="Pfam" id="PF10242">
    <property type="entry name" value="L_HMGIC_fpl"/>
    <property type="match status" value="1"/>
</dbReference>
<keyword evidence="3 5" id="KW-1133">Transmembrane helix</keyword>
<dbReference type="PANTHER" id="PTHR12489:SF19">
    <property type="entry name" value="LHFPL TETRASPAN SUBFAMILY MEMBER 2 PROTEIN"/>
    <property type="match status" value="1"/>
</dbReference>
<comment type="caution">
    <text evidence="6">The sequence shown here is derived from an EMBL/GenBank/DDBJ whole genome shotgun (WGS) entry which is preliminary data.</text>
</comment>
<evidence type="ECO:0000256" key="3">
    <source>
        <dbReference type="ARBA" id="ARBA00022989"/>
    </source>
</evidence>
<dbReference type="GO" id="GO:0016020">
    <property type="term" value="C:membrane"/>
    <property type="evidence" value="ECO:0007669"/>
    <property type="project" value="UniProtKB-SubCell"/>
</dbReference>
<feature type="transmembrane region" description="Helical" evidence="5">
    <location>
        <begin position="109"/>
        <end position="134"/>
    </location>
</feature>
<dbReference type="InterPro" id="IPR019372">
    <property type="entry name" value="LHFPL"/>
</dbReference>
<organism evidence="6 7">
    <name type="scientific">Aphis glycines</name>
    <name type="common">Soybean aphid</name>
    <dbReference type="NCBI Taxonomy" id="307491"/>
    <lineage>
        <taxon>Eukaryota</taxon>
        <taxon>Metazoa</taxon>
        <taxon>Ecdysozoa</taxon>
        <taxon>Arthropoda</taxon>
        <taxon>Hexapoda</taxon>
        <taxon>Insecta</taxon>
        <taxon>Pterygota</taxon>
        <taxon>Neoptera</taxon>
        <taxon>Paraneoptera</taxon>
        <taxon>Hemiptera</taxon>
        <taxon>Sternorrhyncha</taxon>
        <taxon>Aphidomorpha</taxon>
        <taxon>Aphidoidea</taxon>
        <taxon>Aphididae</taxon>
        <taxon>Aphidini</taxon>
        <taxon>Aphis</taxon>
        <taxon>Aphis</taxon>
    </lineage>
</organism>
<evidence type="ECO:0000256" key="1">
    <source>
        <dbReference type="ARBA" id="ARBA00004141"/>
    </source>
</evidence>
<dbReference type="EMBL" id="VYZN01000042">
    <property type="protein sequence ID" value="KAE9530909.1"/>
    <property type="molecule type" value="Genomic_DNA"/>
</dbReference>
<keyword evidence="7" id="KW-1185">Reference proteome</keyword>
<protein>
    <recommendedName>
        <fullName evidence="8">Lipoma HMGIC fusion partner-like 2 protein</fullName>
    </recommendedName>
</protein>
<gene>
    <name evidence="6" type="ORF">AGLY_011371</name>
</gene>
<reference evidence="6 7" key="1">
    <citation type="submission" date="2019-08" db="EMBL/GenBank/DDBJ databases">
        <title>The genome of the soybean aphid Biotype 1, its phylome, world population structure and adaptation to the North American continent.</title>
        <authorList>
            <person name="Giordano R."/>
            <person name="Donthu R.K."/>
            <person name="Hernandez A.G."/>
            <person name="Wright C.L."/>
            <person name="Zimin A.V."/>
        </authorList>
    </citation>
    <scope>NUCLEOTIDE SEQUENCE [LARGE SCALE GENOMIC DNA]</scope>
    <source>
        <tissue evidence="6">Whole aphids</tissue>
    </source>
</reference>
<dbReference type="Gene3D" id="1.20.140.150">
    <property type="match status" value="1"/>
</dbReference>
<keyword evidence="4 5" id="KW-0472">Membrane</keyword>
<evidence type="ECO:0000256" key="5">
    <source>
        <dbReference type="SAM" id="Phobius"/>
    </source>
</evidence>
<evidence type="ECO:0008006" key="8">
    <source>
        <dbReference type="Google" id="ProtNLM"/>
    </source>
</evidence>
<name>A0A6G0TDF8_APHGL</name>
<evidence type="ECO:0000313" key="6">
    <source>
        <dbReference type="EMBL" id="KAE9530909.1"/>
    </source>
</evidence>
<keyword evidence="2 5" id="KW-0812">Transmembrane</keyword>
<sequence>MQELNQAEKMYFILTAKSLLWVTLSIVSTITLFTAIYSPKWLIGPTDYNCLSSKSLSAETNNTVDSPYYEVRCRPSVGIYYRCKKINGNQHCGSFAVEGLSTDSAMFPFVWKIGLVLMSAGVFVSFLMSALAIVSFCKQSISKKSVFGIAGSGQGLAVLLYLIGVICFAAGWGSERVVMLCGTQSVPFVSADCTNGSGLYTAAFGIVLTFATAMLSGPADRATSSDKVALQLEQGENIVFLL</sequence>
<evidence type="ECO:0000256" key="4">
    <source>
        <dbReference type="ARBA" id="ARBA00023136"/>
    </source>
</evidence>
<dbReference type="AlphaFoldDB" id="A0A6G0TDF8"/>
<feature type="transmembrane region" description="Helical" evidence="5">
    <location>
        <begin position="198"/>
        <end position="217"/>
    </location>
</feature>
<dbReference type="Proteomes" id="UP000475862">
    <property type="component" value="Unassembled WGS sequence"/>
</dbReference>
<feature type="transmembrane region" description="Helical" evidence="5">
    <location>
        <begin position="146"/>
        <end position="172"/>
    </location>
</feature>
<comment type="subcellular location">
    <subcellularLocation>
        <location evidence="1">Membrane</location>
        <topology evidence="1">Multi-pass membrane protein</topology>
    </subcellularLocation>
</comment>
<dbReference type="PANTHER" id="PTHR12489">
    <property type="entry name" value="LIPOMA HMGIC FUSION PARTNER-LIKE PROTEIN"/>
    <property type="match status" value="1"/>
</dbReference>